<reference evidence="1 2" key="1">
    <citation type="submission" date="2014-07" db="EMBL/GenBank/DDBJ databases">
        <title>Genome Sequence of Rhodococcus opacus Strain R7, a Biodegrader of Mono- and Polycyclic Aromatic Hydrocarbons.</title>
        <authorList>
            <person name="Di Gennaro P."/>
            <person name="Zampolli J."/>
            <person name="Presti I."/>
            <person name="Cappelletti M."/>
            <person name="D'Ursi P."/>
            <person name="Orro A."/>
            <person name="Mezzelani A."/>
            <person name="Milanesi L."/>
        </authorList>
    </citation>
    <scope>NUCLEOTIDE SEQUENCE [LARGE SCALE GENOMIC DNA]</scope>
    <source>
        <strain evidence="1 2">R7</strain>
        <plasmid evidence="1">pPDG3</plasmid>
    </source>
</reference>
<name>A0A076F5X9_RHOOP</name>
<dbReference type="EMBL" id="CP008950">
    <property type="protein sequence ID" value="AII11059.1"/>
    <property type="molecule type" value="Genomic_DNA"/>
</dbReference>
<dbReference type="AlphaFoldDB" id="A0A076F5X9"/>
<protein>
    <submittedName>
        <fullName evidence="1">Uncharacterized protein</fullName>
    </submittedName>
</protein>
<geneLocation type="plasmid" evidence="1 2">
    <name>pPDG3</name>
</geneLocation>
<sequence length="71" mass="8030">MNTQFADVFRLAAWRLLVPIETVAALDCSTLTGRDWSALAPDAQSEWIDRARASIARLTRMPHWKRLSCTA</sequence>
<keyword evidence="1" id="KW-0614">Plasmid</keyword>
<proteinExistence type="predicted"/>
<dbReference type="Proteomes" id="UP000028488">
    <property type="component" value="Plasmid pPDG3"/>
</dbReference>
<gene>
    <name evidence="1" type="ORF">EP51_44110</name>
</gene>
<evidence type="ECO:0000313" key="1">
    <source>
        <dbReference type="EMBL" id="AII11059.1"/>
    </source>
</evidence>
<evidence type="ECO:0000313" key="2">
    <source>
        <dbReference type="Proteomes" id="UP000028488"/>
    </source>
</evidence>
<organism evidence="1 2">
    <name type="scientific">Rhodococcus opacus</name>
    <name type="common">Nocardia opaca</name>
    <dbReference type="NCBI Taxonomy" id="37919"/>
    <lineage>
        <taxon>Bacteria</taxon>
        <taxon>Bacillati</taxon>
        <taxon>Actinomycetota</taxon>
        <taxon>Actinomycetes</taxon>
        <taxon>Mycobacteriales</taxon>
        <taxon>Nocardiaceae</taxon>
        <taxon>Rhodococcus</taxon>
    </lineage>
</organism>
<accession>A0A076F5X9</accession>